<dbReference type="Proteomes" id="UP001500393">
    <property type="component" value="Unassembled WGS sequence"/>
</dbReference>
<proteinExistence type="predicted"/>
<keyword evidence="1" id="KW-0812">Transmembrane</keyword>
<dbReference type="EMBL" id="BAAAOS010000028">
    <property type="protein sequence ID" value="GAA1584366.1"/>
    <property type="molecule type" value="Genomic_DNA"/>
</dbReference>
<feature type="transmembrane region" description="Helical" evidence="1">
    <location>
        <begin position="96"/>
        <end position="117"/>
    </location>
</feature>
<gene>
    <name evidence="2" type="ORF">GCM10009789_42590</name>
</gene>
<protein>
    <submittedName>
        <fullName evidence="2">Uncharacterized protein</fullName>
    </submittedName>
</protein>
<evidence type="ECO:0000313" key="2">
    <source>
        <dbReference type="EMBL" id="GAA1584366.1"/>
    </source>
</evidence>
<sequence>MTQQPVPRWANRLAHVIPFLTLPSGLWRLGLVAGFSMGMLDDHGRPARLTSTGEVVWIVFLSVFSEALALTAFGLVRPWGEVAPRWIPLIGGRKVAPYAAIIPATLGALALIGIWTYGFRDVFSGAFLPFAGDGAAALMIACYAPLLLWGPALLVLTWAYYRRRKAESPTAARRVSAVA</sequence>
<evidence type="ECO:0000256" key="1">
    <source>
        <dbReference type="SAM" id="Phobius"/>
    </source>
</evidence>
<accession>A0ABP4PL40</accession>
<organism evidence="2 3">
    <name type="scientific">Kribbella sancticallisti</name>
    <dbReference type="NCBI Taxonomy" id="460087"/>
    <lineage>
        <taxon>Bacteria</taxon>
        <taxon>Bacillati</taxon>
        <taxon>Actinomycetota</taxon>
        <taxon>Actinomycetes</taxon>
        <taxon>Propionibacteriales</taxon>
        <taxon>Kribbellaceae</taxon>
        <taxon>Kribbella</taxon>
    </lineage>
</organism>
<feature type="transmembrane region" description="Helical" evidence="1">
    <location>
        <begin position="12"/>
        <end position="35"/>
    </location>
</feature>
<reference evidence="3" key="1">
    <citation type="journal article" date="2019" name="Int. J. Syst. Evol. Microbiol.">
        <title>The Global Catalogue of Microorganisms (GCM) 10K type strain sequencing project: providing services to taxonomists for standard genome sequencing and annotation.</title>
        <authorList>
            <consortium name="The Broad Institute Genomics Platform"/>
            <consortium name="The Broad Institute Genome Sequencing Center for Infectious Disease"/>
            <person name="Wu L."/>
            <person name="Ma J."/>
        </authorList>
    </citation>
    <scope>NUCLEOTIDE SEQUENCE [LARGE SCALE GENOMIC DNA]</scope>
    <source>
        <strain evidence="3">JCM 14969</strain>
    </source>
</reference>
<feature type="transmembrane region" description="Helical" evidence="1">
    <location>
        <begin position="137"/>
        <end position="161"/>
    </location>
</feature>
<feature type="transmembrane region" description="Helical" evidence="1">
    <location>
        <begin position="55"/>
        <end position="76"/>
    </location>
</feature>
<keyword evidence="1" id="KW-0472">Membrane</keyword>
<evidence type="ECO:0000313" key="3">
    <source>
        <dbReference type="Proteomes" id="UP001500393"/>
    </source>
</evidence>
<dbReference type="RefSeq" id="WP_344216488.1">
    <property type="nucleotide sequence ID" value="NZ_BAAAOS010000028.1"/>
</dbReference>
<keyword evidence="1" id="KW-1133">Transmembrane helix</keyword>
<name>A0ABP4PL40_9ACTN</name>
<comment type="caution">
    <text evidence="2">The sequence shown here is derived from an EMBL/GenBank/DDBJ whole genome shotgun (WGS) entry which is preliminary data.</text>
</comment>
<keyword evidence="3" id="KW-1185">Reference proteome</keyword>